<feature type="compositionally biased region" description="Polar residues" evidence="1">
    <location>
        <begin position="224"/>
        <end position="235"/>
    </location>
</feature>
<dbReference type="AlphaFoldDB" id="A0A226DSE3"/>
<feature type="region of interest" description="Disordered" evidence="1">
    <location>
        <begin position="223"/>
        <end position="270"/>
    </location>
</feature>
<name>A0A226DSE3_FOLCA</name>
<feature type="region of interest" description="Disordered" evidence="1">
    <location>
        <begin position="22"/>
        <end position="42"/>
    </location>
</feature>
<dbReference type="Proteomes" id="UP000198287">
    <property type="component" value="Unassembled WGS sequence"/>
</dbReference>
<evidence type="ECO:0000313" key="3">
    <source>
        <dbReference type="Proteomes" id="UP000198287"/>
    </source>
</evidence>
<evidence type="ECO:0000256" key="1">
    <source>
        <dbReference type="SAM" id="MobiDB-lite"/>
    </source>
</evidence>
<proteinExistence type="predicted"/>
<accession>A0A226DSE3</accession>
<sequence>MNNRQLLSPTLLAFLKGLNKPVAPKQSSTSGQQNQSSKGQPKQNNFQTFILVRQNFRNAFASGVLRPDDFAHRIQAMVTAATIAILEDAKKRNINAILGELCKDGKLKPFSVAEALAFLWVYVGTVEEVTRRSGPIFCRGVLSYQLEYLFRQAVAVDKGKNMQHVAYLWKKVRKCNPPSEEFPSHGNTFKNAYGGVDLDVVWTPEKGMEQFFGEILSVNGVWRNPSSNNEQQSGKDATPKTIMKPTLARKDDKSVNLERSSTSKPRPRSDFVQQNIQELTSNNPAAANLPLITTDSDALLFLTNPAEYIGLNPSLFPSSKDVTWSARKLLPEPPTKRNKPNPVNDPVPEPEVAQTPADCTETLLRVDFTPEEYVDQTTAPNYYAQGVKIVDGVRRVVFYHKMINSSYIKKEPI</sequence>
<feature type="compositionally biased region" description="Low complexity" evidence="1">
    <location>
        <begin position="25"/>
        <end position="42"/>
    </location>
</feature>
<evidence type="ECO:0000313" key="2">
    <source>
        <dbReference type="EMBL" id="OXA47597.1"/>
    </source>
</evidence>
<organism evidence="2 3">
    <name type="scientific">Folsomia candida</name>
    <name type="common">Springtail</name>
    <dbReference type="NCBI Taxonomy" id="158441"/>
    <lineage>
        <taxon>Eukaryota</taxon>
        <taxon>Metazoa</taxon>
        <taxon>Ecdysozoa</taxon>
        <taxon>Arthropoda</taxon>
        <taxon>Hexapoda</taxon>
        <taxon>Collembola</taxon>
        <taxon>Entomobryomorpha</taxon>
        <taxon>Isotomoidea</taxon>
        <taxon>Isotomidae</taxon>
        <taxon>Proisotominae</taxon>
        <taxon>Folsomia</taxon>
    </lineage>
</organism>
<dbReference type="EMBL" id="LNIX01000013">
    <property type="protein sequence ID" value="OXA47597.1"/>
    <property type="molecule type" value="Genomic_DNA"/>
</dbReference>
<protein>
    <submittedName>
        <fullName evidence="2">Uncharacterized protein</fullName>
    </submittedName>
</protein>
<feature type="region of interest" description="Disordered" evidence="1">
    <location>
        <begin position="330"/>
        <end position="354"/>
    </location>
</feature>
<keyword evidence="3" id="KW-1185">Reference proteome</keyword>
<comment type="caution">
    <text evidence="2">The sequence shown here is derived from an EMBL/GenBank/DDBJ whole genome shotgun (WGS) entry which is preliminary data.</text>
</comment>
<gene>
    <name evidence="2" type="ORF">Fcan01_18024</name>
</gene>
<reference evidence="2 3" key="1">
    <citation type="submission" date="2015-12" db="EMBL/GenBank/DDBJ databases">
        <title>The genome of Folsomia candida.</title>
        <authorList>
            <person name="Faddeeva A."/>
            <person name="Derks M.F."/>
            <person name="Anvar Y."/>
            <person name="Smit S."/>
            <person name="Van Straalen N."/>
            <person name="Roelofs D."/>
        </authorList>
    </citation>
    <scope>NUCLEOTIDE SEQUENCE [LARGE SCALE GENOMIC DNA]</scope>
    <source>
        <strain evidence="2 3">VU population</strain>
        <tissue evidence="2">Whole body</tissue>
    </source>
</reference>